<evidence type="ECO:0000313" key="2">
    <source>
        <dbReference type="EMBL" id="PUU72345.1"/>
    </source>
</evidence>
<dbReference type="STRING" id="42251.A0A2T6ZA29"/>
<feature type="non-terminal residue" evidence="2">
    <location>
        <position position="1"/>
    </location>
</feature>
<evidence type="ECO:0000259" key="1">
    <source>
        <dbReference type="PROSITE" id="PS50275"/>
    </source>
</evidence>
<dbReference type="PANTHER" id="PTHR45662:SF2">
    <property type="entry name" value="PHOSPHATIDYLINOSITOL-3-PHOSPHATASE SAC1"/>
    <property type="match status" value="1"/>
</dbReference>
<dbReference type="InterPro" id="IPR002013">
    <property type="entry name" value="SAC_dom"/>
</dbReference>
<gene>
    <name evidence="2" type="ORF">B9Z19DRAFT_1010703</name>
</gene>
<dbReference type="PROSITE" id="PS50275">
    <property type="entry name" value="SAC"/>
    <property type="match status" value="1"/>
</dbReference>
<name>A0A2T6ZA29_TUBBO</name>
<dbReference type="PANTHER" id="PTHR45662">
    <property type="entry name" value="PHOSPHATIDYLINOSITIDE PHOSPHATASE SAC1"/>
    <property type="match status" value="1"/>
</dbReference>
<dbReference type="OrthoDB" id="405996at2759"/>
<dbReference type="Proteomes" id="UP000244722">
    <property type="component" value="Unassembled WGS sequence"/>
</dbReference>
<sequence length="133" mass="14614">ELGDSLYDQQNLHYIELKSISSDIQNYQKSVVGTKYTDCLDRPTFVQRYDHPSLIVGASVLEKGENTASLNSFEVICRNAWADNADIVSRANSGTGALKTDFVRTGVQTKAGAAADILNSITRYFGNNFSDEP</sequence>
<comment type="caution">
    <text evidence="2">The sequence shown here is derived from an EMBL/GenBank/DDBJ whole genome shotgun (WGS) entry which is preliminary data.</text>
</comment>
<organism evidence="2 3">
    <name type="scientific">Tuber borchii</name>
    <name type="common">White truffle</name>
    <dbReference type="NCBI Taxonomy" id="42251"/>
    <lineage>
        <taxon>Eukaryota</taxon>
        <taxon>Fungi</taxon>
        <taxon>Dikarya</taxon>
        <taxon>Ascomycota</taxon>
        <taxon>Pezizomycotina</taxon>
        <taxon>Pezizomycetes</taxon>
        <taxon>Pezizales</taxon>
        <taxon>Tuberaceae</taxon>
        <taxon>Tuber</taxon>
    </lineage>
</organism>
<dbReference type="GO" id="GO:0046856">
    <property type="term" value="P:phosphatidylinositol dephosphorylation"/>
    <property type="evidence" value="ECO:0007669"/>
    <property type="project" value="TreeGrafter"/>
</dbReference>
<dbReference type="AlphaFoldDB" id="A0A2T6ZA29"/>
<protein>
    <recommendedName>
        <fullName evidence="1">SAC domain-containing protein</fullName>
    </recommendedName>
</protein>
<keyword evidence="3" id="KW-1185">Reference proteome</keyword>
<reference evidence="2 3" key="1">
    <citation type="submission" date="2017-04" db="EMBL/GenBank/DDBJ databases">
        <title>Draft genome sequence of Tuber borchii Vittad., a whitish edible truffle.</title>
        <authorList>
            <consortium name="DOE Joint Genome Institute"/>
            <person name="Murat C."/>
            <person name="Kuo A."/>
            <person name="Barry K.W."/>
            <person name="Clum A."/>
            <person name="Dockter R.B."/>
            <person name="Fauchery L."/>
            <person name="Iotti M."/>
            <person name="Kohler A."/>
            <person name="Labutti K."/>
            <person name="Lindquist E.A."/>
            <person name="Lipzen A."/>
            <person name="Ohm R.A."/>
            <person name="Wang M."/>
            <person name="Grigoriev I.V."/>
            <person name="Zambonelli A."/>
            <person name="Martin F.M."/>
        </authorList>
    </citation>
    <scope>NUCLEOTIDE SEQUENCE [LARGE SCALE GENOMIC DNA]</scope>
    <source>
        <strain evidence="2 3">Tbo3840</strain>
    </source>
</reference>
<dbReference type="EMBL" id="NESQ01000565">
    <property type="protein sequence ID" value="PUU72345.1"/>
    <property type="molecule type" value="Genomic_DNA"/>
</dbReference>
<evidence type="ECO:0000313" key="3">
    <source>
        <dbReference type="Proteomes" id="UP000244722"/>
    </source>
</evidence>
<feature type="domain" description="SAC" evidence="1">
    <location>
        <begin position="1"/>
        <end position="94"/>
    </location>
</feature>
<dbReference type="GO" id="GO:0043812">
    <property type="term" value="F:phosphatidylinositol-4-phosphate phosphatase activity"/>
    <property type="evidence" value="ECO:0007669"/>
    <property type="project" value="TreeGrafter"/>
</dbReference>
<dbReference type="GO" id="GO:0005783">
    <property type="term" value="C:endoplasmic reticulum"/>
    <property type="evidence" value="ECO:0007669"/>
    <property type="project" value="TreeGrafter"/>
</dbReference>
<accession>A0A2T6ZA29</accession>
<proteinExistence type="predicted"/>